<dbReference type="EMBL" id="RCZO01000006">
    <property type="protein sequence ID" value="TPG08295.1"/>
    <property type="molecule type" value="Genomic_DNA"/>
</dbReference>
<dbReference type="Proteomes" id="UP000319486">
    <property type="component" value="Unassembled WGS sequence"/>
</dbReference>
<dbReference type="RefSeq" id="WP_140652830.1">
    <property type="nucleotide sequence ID" value="NZ_RCZO01000006.1"/>
</dbReference>
<accession>A0A502C452</accession>
<feature type="compositionally biased region" description="Polar residues" evidence="1">
    <location>
        <begin position="54"/>
        <end position="64"/>
    </location>
</feature>
<protein>
    <submittedName>
        <fullName evidence="2">Uncharacterized protein</fullName>
    </submittedName>
</protein>
<sequence>MSSLDGFASLSLAELTAEITAMQKTFPPATAGTSRDVPEAPPLGRAGAGHFSTAARSGQVTPSPADTAARGDLLKESA</sequence>
<proteinExistence type="predicted"/>
<name>A0A502C452_9GAMM</name>
<evidence type="ECO:0000256" key="1">
    <source>
        <dbReference type="SAM" id="MobiDB-lite"/>
    </source>
</evidence>
<reference evidence="2 3" key="1">
    <citation type="journal article" date="2019" name="Environ. Microbiol.">
        <title>Species interactions and distinct microbial communities in high Arctic permafrost affected cryosols are associated with the CH4 and CO2 gas fluxes.</title>
        <authorList>
            <person name="Altshuler I."/>
            <person name="Hamel J."/>
            <person name="Turney S."/>
            <person name="Magnuson E."/>
            <person name="Levesque R."/>
            <person name="Greer C."/>
            <person name="Whyte L.G."/>
        </authorList>
    </citation>
    <scope>NUCLEOTIDE SEQUENCE [LARGE SCALE GENOMIC DNA]</scope>
    <source>
        <strain evidence="2 3">S13Y</strain>
    </source>
</reference>
<feature type="region of interest" description="Disordered" evidence="1">
    <location>
        <begin position="24"/>
        <end position="78"/>
    </location>
</feature>
<evidence type="ECO:0000313" key="3">
    <source>
        <dbReference type="Proteomes" id="UP000319486"/>
    </source>
</evidence>
<organism evidence="2 3">
    <name type="scientific">Rhodanobacter glycinis</name>
    <dbReference type="NCBI Taxonomy" id="582702"/>
    <lineage>
        <taxon>Bacteria</taxon>
        <taxon>Pseudomonadati</taxon>
        <taxon>Pseudomonadota</taxon>
        <taxon>Gammaproteobacteria</taxon>
        <taxon>Lysobacterales</taxon>
        <taxon>Rhodanobacteraceae</taxon>
        <taxon>Rhodanobacter</taxon>
    </lineage>
</organism>
<dbReference type="AlphaFoldDB" id="A0A502C452"/>
<keyword evidence="3" id="KW-1185">Reference proteome</keyword>
<gene>
    <name evidence="2" type="ORF">EAH88_11720</name>
</gene>
<evidence type="ECO:0000313" key="2">
    <source>
        <dbReference type="EMBL" id="TPG08295.1"/>
    </source>
</evidence>
<comment type="caution">
    <text evidence="2">The sequence shown here is derived from an EMBL/GenBank/DDBJ whole genome shotgun (WGS) entry which is preliminary data.</text>
</comment>